<feature type="non-terminal residue" evidence="1">
    <location>
        <position position="1"/>
    </location>
</feature>
<organism evidence="1 2">
    <name type="scientific">Diploptera punctata</name>
    <name type="common">Pacific beetle cockroach</name>
    <dbReference type="NCBI Taxonomy" id="6984"/>
    <lineage>
        <taxon>Eukaryota</taxon>
        <taxon>Metazoa</taxon>
        <taxon>Ecdysozoa</taxon>
        <taxon>Arthropoda</taxon>
        <taxon>Hexapoda</taxon>
        <taxon>Insecta</taxon>
        <taxon>Pterygota</taxon>
        <taxon>Neoptera</taxon>
        <taxon>Polyneoptera</taxon>
        <taxon>Dictyoptera</taxon>
        <taxon>Blattodea</taxon>
        <taxon>Blaberoidea</taxon>
        <taxon>Blaberidae</taxon>
        <taxon>Diplopterinae</taxon>
        <taxon>Diploptera</taxon>
    </lineage>
</organism>
<comment type="caution">
    <text evidence="1">The sequence shown here is derived from an EMBL/GenBank/DDBJ whole genome shotgun (WGS) entry which is preliminary data.</text>
</comment>
<protein>
    <submittedName>
        <fullName evidence="1">Uncharacterized protein</fullName>
    </submittedName>
</protein>
<proteinExistence type="predicted"/>
<dbReference type="AlphaFoldDB" id="A0AAD8EHM9"/>
<sequence>IEGTRYLVYSSPDIFKHLSKIQMKVTLEEGAYLSTRTVTFQNETAARIFNSTWKINSDQDRVVDIPELPKFNAVYRLLSKENPAILISKGCPPALNGKPLILVQTTEQCPKEETVQHALADVGLDITNFSKDPAVDCRN</sequence>
<evidence type="ECO:0000313" key="2">
    <source>
        <dbReference type="Proteomes" id="UP001233999"/>
    </source>
</evidence>
<reference evidence="1" key="2">
    <citation type="submission" date="2023-05" db="EMBL/GenBank/DDBJ databases">
        <authorList>
            <person name="Fouks B."/>
        </authorList>
    </citation>
    <scope>NUCLEOTIDE SEQUENCE</scope>
    <source>
        <strain evidence="1">Stay&amp;Tobe</strain>
        <tissue evidence="1">Testes</tissue>
    </source>
</reference>
<keyword evidence="2" id="KW-1185">Reference proteome</keyword>
<dbReference type="Proteomes" id="UP001233999">
    <property type="component" value="Unassembled WGS sequence"/>
</dbReference>
<accession>A0AAD8EHM9</accession>
<reference evidence="1" key="1">
    <citation type="journal article" date="2023" name="IScience">
        <title>Live-bearing cockroach genome reveals convergent evolutionary mechanisms linked to viviparity in insects and beyond.</title>
        <authorList>
            <person name="Fouks B."/>
            <person name="Harrison M.C."/>
            <person name="Mikhailova A.A."/>
            <person name="Marchal E."/>
            <person name="English S."/>
            <person name="Carruthers M."/>
            <person name="Jennings E.C."/>
            <person name="Chiamaka E.L."/>
            <person name="Frigard R.A."/>
            <person name="Pippel M."/>
            <person name="Attardo G.M."/>
            <person name="Benoit J.B."/>
            <person name="Bornberg-Bauer E."/>
            <person name="Tobe S.S."/>
        </authorList>
    </citation>
    <scope>NUCLEOTIDE SEQUENCE</scope>
    <source>
        <strain evidence="1">Stay&amp;Tobe</strain>
    </source>
</reference>
<dbReference type="InterPro" id="IPR012674">
    <property type="entry name" value="Calycin"/>
</dbReference>
<name>A0AAD8EHM9_DIPPU</name>
<dbReference type="Gene3D" id="2.40.128.20">
    <property type="match status" value="1"/>
</dbReference>
<dbReference type="EMBL" id="JASPKZ010004213">
    <property type="protein sequence ID" value="KAJ9590486.1"/>
    <property type="molecule type" value="Genomic_DNA"/>
</dbReference>
<evidence type="ECO:0000313" key="1">
    <source>
        <dbReference type="EMBL" id="KAJ9590486.1"/>
    </source>
</evidence>
<gene>
    <name evidence="1" type="ORF">L9F63_016484</name>
</gene>